<gene>
    <name evidence="2" type="ORF">EDC62_0750</name>
</gene>
<reference evidence="2 3" key="1">
    <citation type="submission" date="2018-11" db="EMBL/GenBank/DDBJ databases">
        <title>Genomic Encyclopedia of Type Strains, Phase IV (KMG-IV): sequencing the most valuable type-strain genomes for metagenomic binning, comparative biology and taxonomic classification.</title>
        <authorList>
            <person name="Goeker M."/>
        </authorList>
    </citation>
    <scope>NUCLEOTIDE SEQUENCE [LARGE SCALE GENOMIC DNA]</scope>
    <source>
        <strain evidence="2 3">DSM 101684</strain>
    </source>
</reference>
<feature type="region of interest" description="Disordered" evidence="1">
    <location>
        <begin position="1"/>
        <end position="34"/>
    </location>
</feature>
<dbReference type="OrthoDB" id="8903872at2"/>
<dbReference type="RefSeq" id="WP_124220564.1">
    <property type="nucleotide sequence ID" value="NZ_RKQL01000001.1"/>
</dbReference>
<dbReference type="EMBL" id="RKQL01000001">
    <property type="protein sequence ID" value="RPE73039.1"/>
    <property type="molecule type" value="Genomic_DNA"/>
</dbReference>
<evidence type="ECO:0000313" key="3">
    <source>
        <dbReference type="Proteomes" id="UP000272193"/>
    </source>
</evidence>
<proteinExistence type="predicted"/>
<organism evidence="2 3">
    <name type="scientific">Tibeticola sediminis</name>
    <dbReference type="NCBI Taxonomy" id="1917811"/>
    <lineage>
        <taxon>Bacteria</taxon>
        <taxon>Pseudomonadati</taxon>
        <taxon>Pseudomonadota</taxon>
        <taxon>Betaproteobacteria</taxon>
        <taxon>Burkholderiales</taxon>
        <taxon>Comamonadaceae</taxon>
        <taxon>Tibeticola</taxon>
    </lineage>
</organism>
<sequence>MSLLDWISPHKKAPAAAPTTPPVPAQPSPKPRAAELKAERARLRDQLHQVVRESMVRAGVLSSSYKFKVMALDPKGQQFLVLLDLAPELDTRLSTLQDIETLIASAAKSRHQITVSAVYWRCSVHTAPPPKPVEAPKPAAKPEAARQSTPHGFEPTEIIDSRMPKPASGLAEAETQILDDEHDHHPIPALGPTQYGDLR</sequence>
<accession>A0A3N4UZQ3</accession>
<protein>
    <submittedName>
        <fullName evidence="2">Uncharacterized protein</fullName>
    </submittedName>
</protein>
<feature type="compositionally biased region" description="Pro residues" evidence="1">
    <location>
        <begin position="19"/>
        <end position="30"/>
    </location>
</feature>
<evidence type="ECO:0000313" key="2">
    <source>
        <dbReference type="EMBL" id="RPE73039.1"/>
    </source>
</evidence>
<feature type="region of interest" description="Disordered" evidence="1">
    <location>
        <begin position="127"/>
        <end position="199"/>
    </location>
</feature>
<comment type="caution">
    <text evidence="2">The sequence shown here is derived from an EMBL/GenBank/DDBJ whole genome shotgun (WGS) entry which is preliminary data.</text>
</comment>
<dbReference type="AlphaFoldDB" id="A0A3N4UZQ3"/>
<evidence type="ECO:0000256" key="1">
    <source>
        <dbReference type="SAM" id="MobiDB-lite"/>
    </source>
</evidence>
<keyword evidence="3" id="KW-1185">Reference proteome</keyword>
<name>A0A3N4UZQ3_9BURK</name>
<dbReference type="Proteomes" id="UP000272193">
    <property type="component" value="Unassembled WGS sequence"/>
</dbReference>